<dbReference type="OrthoDB" id="6194403at2"/>
<dbReference type="RefSeq" id="WP_119630538.1">
    <property type="nucleotide sequence ID" value="NZ_AP017928.1"/>
</dbReference>
<keyword evidence="2" id="KW-1185">Reference proteome</keyword>
<dbReference type="AlphaFoldDB" id="A0A250KUQ1"/>
<protein>
    <submittedName>
        <fullName evidence="1">Uncharacterized protein</fullName>
    </submittedName>
</protein>
<dbReference type="EMBL" id="AP017928">
    <property type="protein sequence ID" value="BBA35312.1"/>
    <property type="molecule type" value="Genomic_DNA"/>
</dbReference>
<sequence>MAAHPQQHPIVVTAGRLVSALLFNRDDDFRLALLKRVARKLGENEGYPAFIKLLATVGESADEPGKRVLAATLAVGLRRNDLPTGTLTAWGASRLWQAGSATGGQIGSQLFGSAPLRSFGPIEYLTAWFGQGTQRIRLGSEVFADSLRKLIDLVNADADARALYPRKLAADTQTELEGIYMRGTRERLATIASGWMQGLPASGIAAAAAMIESEPARAVPRGWVLRDL</sequence>
<accession>A0A250KUQ1</accession>
<gene>
    <name evidence="1" type="ORF">sS8_3374</name>
</gene>
<dbReference type="KEGG" id="mmai:sS8_3374"/>
<reference evidence="1 2" key="1">
    <citation type="submission" date="2016-12" db="EMBL/GenBank/DDBJ databases">
        <title>Genome sequencing of Methylocaldum marinum.</title>
        <authorList>
            <person name="Takeuchi M."/>
            <person name="Kamagata Y."/>
            <person name="Hiraoka S."/>
            <person name="Oshima K."/>
            <person name="Hattori M."/>
            <person name="Iwasaki W."/>
        </authorList>
    </citation>
    <scope>NUCLEOTIDE SEQUENCE [LARGE SCALE GENOMIC DNA]</scope>
    <source>
        <strain evidence="1 2">S8</strain>
    </source>
</reference>
<organism evidence="1 2">
    <name type="scientific">Methylocaldum marinum</name>
    <dbReference type="NCBI Taxonomy" id="1432792"/>
    <lineage>
        <taxon>Bacteria</taxon>
        <taxon>Pseudomonadati</taxon>
        <taxon>Pseudomonadota</taxon>
        <taxon>Gammaproteobacteria</taxon>
        <taxon>Methylococcales</taxon>
        <taxon>Methylococcaceae</taxon>
        <taxon>Methylocaldum</taxon>
    </lineage>
</organism>
<name>A0A250KUQ1_9GAMM</name>
<dbReference type="Proteomes" id="UP000266313">
    <property type="component" value="Chromosome"/>
</dbReference>
<evidence type="ECO:0000313" key="2">
    <source>
        <dbReference type="Proteomes" id="UP000266313"/>
    </source>
</evidence>
<evidence type="ECO:0000313" key="1">
    <source>
        <dbReference type="EMBL" id="BBA35312.1"/>
    </source>
</evidence>
<proteinExistence type="predicted"/>